<protein>
    <submittedName>
        <fullName evidence="1">Uncharacterized protein</fullName>
    </submittedName>
</protein>
<dbReference type="Proteomes" id="UP000664032">
    <property type="component" value="Unassembled WGS sequence"/>
</dbReference>
<reference evidence="1" key="1">
    <citation type="submission" date="2021-10" db="EMBL/GenBank/DDBJ databases">
        <title>Psilocybe cubensis genome.</title>
        <authorList>
            <person name="Mckernan K.J."/>
            <person name="Crawford S."/>
            <person name="Trippe A."/>
            <person name="Kane L.T."/>
            <person name="Mclaughlin S."/>
        </authorList>
    </citation>
    <scope>NUCLEOTIDE SEQUENCE</scope>
    <source>
        <strain evidence="1">MGC-MH-2018</strain>
    </source>
</reference>
<proteinExistence type="predicted"/>
<accession>A0ACB8H235</accession>
<organism evidence="1 2">
    <name type="scientific">Psilocybe cubensis</name>
    <name type="common">Psychedelic mushroom</name>
    <name type="synonym">Stropharia cubensis</name>
    <dbReference type="NCBI Taxonomy" id="181762"/>
    <lineage>
        <taxon>Eukaryota</taxon>
        <taxon>Fungi</taxon>
        <taxon>Dikarya</taxon>
        <taxon>Basidiomycota</taxon>
        <taxon>Agaricomycotina</taxon>
        <taxon>Agaricomycetes</taxon>
        <taxon>Agaricomycetidae</taxon>
        <taxon>Agaricales</taxon>
        <taxon>Agaricineae</taxon>
        <taxon>Strophariaceae</taxon>
        <taxon>Psilocybe</taxon>
    </lineage>
</organism>
<name>A0ACB8H235_PSICU</name>
<keyword evidence="2" id="KW-1185">Reference proteome</keyword>
<sequence length="81" mass="9480">MARELDDIPVESDPDIGNWVPTFVSSYLAIPFFLLAILGYKLIFRTKMVTLREMRFDRGYIHDDGEEIPTTRWSRLLAVLF</sequence>
<evidence type="ECO:0000313" key="1">
    <source>
        <dbReference type="EMBL" id="KAH9481294.1"/>
    </source>
</evidence>
<evidence type="ECO:0000313" key="2">
    <source>
        <dbReference type="Proteomes" id="UP000664032"/>
    </source>
</evidence>
<gene>
    <name evidence="1" type="ORF">JR316_0005816</name>
</gene>
<comment type="caution">
    <text evidence="1">The sequence shown here is derived from an EMBL/GenBank/DDBJ whole genome shotgun (WGS) entry which is preliminary data.</text>
</comment>
<dbReference type="EMBL" id="JAFIQS020000005">
    <property type="protein sequence ID" value="KAH9481294.1"/>
    <property type="molecule type" value="Genomic_DNA"/>
</dbReference>